<keyword evidence="3" id="KW-1185">Reference proteome</keyword>
<evidence type="ECO:0000256" key="1">
    <source>
        <dbReference type="SAM" id="SignalP"/>
    </source>
</evidence>
<reference evidence="2 3" key="1">
    <citation type="submission" date="2019-03" db="EMBL/GenBank/DDBJ databases">
        <authorList>
            <person name="Kim M.K.M."/>
        </authorList>
    </citation>
    <scope>NUCLEOTIDE SEQUENCE [LARGE SCALE GENOMIC DNA]</scope>
    <source>
        <strain evidence="2 3">18JY15-6</strain>
    </source>
</reference>
<keyword evidence="1" id="KW-0732">Signal</keyword>
<feature type="chain" id="PRO_5020509712" description="Ig-like domain repeat protein" evidence="1">
    <location>
        <begin position="21"/>
        <end position="669"/>
    </location>
</feature>
<organism evidence="2 3">
    <name type="scientific">Nocardioides jejuensis</name>
    <dbReference type="NCBI Taxonomy" id="2502782"/>
    <lineage>
        <taxon>Bacteria</taxon>
        <taxon>Bacillati</taxon>
        <taxon>Actinomycetota</taxon>
        <taxon>Actinomycetes</taxon>
        <taxon>Propionibacteriales</taxon>
        <taxon>Nocardioidaceae</taxon>
        <taxon>Nocardioides</taxon>
    </lineage>
</organism>
<sequence length="669" mass="67655">MGCASILGLAFFQGMPAANAVHDTSVFELDGNATRTVSDDWNEVCFQKTGSAATCGTNVGTNGASAVGWVSEPVLNSSIFTGGGSKDPQNISSWLWKDEAGGLPDKDNLLHAYAARYSVAGDDVIYFGSDRYDNSGDAQTGFWFFQDAVATSGPKGSAFGFTGLHMNGDVLVVSDFSNGGATSTISVYTWDSGCAKAAAKPKAGDCGDVNLRLQETSNAANCASAGANDSFCGLVNPTNGTASPWSFKDKSGNTSFAQGEFYEGGINLSDIGLGDRCFSAFSSETRSSTSTTATLKDFVMGGFGNCGSSLTTQARNAADSADLTSVSIGTGLASAKDRATISVTGKATWGGTVQFSLHGPVGPTATTVNVGSAVPVTQATSFPITSAAATVSSVGQYCWSAAFDSSTQGVPDAVDDGTNECFTVDPVTPALDTSAGDDVVLGHAVSDTASLTGTATQPGTTVINGAAGPAAGGTIQFTLLKADCSTLATGTGTNPQSVSVSGDNASYGPVSFTPDATGTYHWKAVYTPASADPNNLGSTHNGSCDDTDETVVVNTIPTSLTSAQRYLPNDRVTVSADASGGGNLAGSVHFLGYESNDCSGTPIVDQTVNVSGASPQTVGTTNTTTFSTSSTISWKVDFTSTNGAHRSIGATCLEASSVTIDNGGTAHSG</sequence>
<proteinExistence type="predicted"/>
<dbReference type="AlphaFoldDB" id="A0A4R1CL15"/>
<feature type="signal peptide" evidence="1">
    <location>
        <begin position="1"/>
        <end position="20"/>
    </location>
</feature>
<dbReference type="RefSeq" id="WP_131581554.1">
    <property type="nucleotide sequence ID" value="NZ_SJZJ01000002.1"/>
</dbReference>
<evidence type="ECO:0000313" key="3">
    <source>
        <dbReference type="Proteomes" id="UP000295453"/>
    </source>
</evidence>
<dbReference type="EMBL" id="SJZJ01000002">
    <property type="protein sequence ID" value="TCJ30906.1"/>
    <property type="molecule type" value="Genomic_DNA"/>
</dbReference>
<evidence type="ECO:0008006" key="4">
    <source>
        <dbReference type="Google" id="ProtNLM"/>
    </source>
</evidence>
<comment type="caution">
    <text evidence="2">The sequence shown here is derived from an EMBL/GenBank/DDBJ whole genome shotgun (WGS) entry which is preliminary data.</text>
</comment>
<name>A0A4R1CL15_9ACTN</name>
<dbReference type="Proteomes" id="UP000295453">
    <property type="component" value="Unassembled WGS sequence"/>
</dbReference>
<protein>
    <recommendedName>
        <fullName evidence="4">Ig-like domain repeat protein</fullName>
    </recommendedName>
</protein>
<gene>
    <name evidence="2" type="ORF">EPD65_02385</name>
</gene>
<dbReference type="OrthoDB" id="3764858at2"/>
<evidence type="ECO:0000313" key="2">
    <source>
        <dbReference type="EMBL" id="TCJ30906.1"/>
    </source>
</evidence>
<accession>A0A4R1CL15</accession>